<feature type="region of interest" description="Disordered" evidence="1">
    <location>
        <begin position="685"/>
        <end position="706"/>
    </location>
</feature>
<dbReference type="AlphaFoldDB" id="F0WJP3"/>
<sequence length="706" mass="76888">MKFLLSALVASRVHATHVSVCHDATYDVPLSRGSVCVGAGPVPRGLQCPQQGDRAVQHCLPSMFTYVDDGYCGAYENAVCELVRNNTWGCVFPSIKCEREKNQFESNESCAIWPYKNTQYGNHVWQALNGDINDQTYDEAWFQQETPAAYLGHLCSSPPKMPKSKSKPTLVESKAPEHEYCSDSESDVPPDPSNSVTLPNLSTSDHTDTELYPSNKENIDTLNTKLESEEVQEQVDCECTSLMYHTLIALVIQDVRFVSFHDTNFSFCPPQRTTMLRVFISAVQLCYFCNFSKLSALNVLVHSDAIYALKDDMRVCTGSGPLPVSTACPRRGDVAIGGCHSGLRSWNQSHQRCVAPEDAKCVELNGIWKCQFLSVRGFRSSSKKKSCGQTWSFEGKDQISDSMWKTSGTQETVLETSRWFTRESKPASLGVCGKNTNSYTDVGVRDKSSVSNQNGSEVQASDGTEASLSEISGVRLSDATEVPLSNGSEVQSSDGSEVQSSDGSEMRSSNEKEVSLSDGSEAQLADSNELPSSLGSGLQLSEGSEGSSTDMNALPLSDGREEPVSDASEESDTMKVLSKLRDSEMDFSDLISEDSGSGWVDFESPLPSSWNTDSDTTDSASTSDFDDYLLDVWSDSDDTLSDTEGSETNSATFLSEETSDILSGSESDGSEHVVEELFRIDSSLSDSLHSNSDSSISDTSDSDVDK</sequence>
<gene>
    <name evidence="3" type="primary">AlNc14C124G6768</name>
    <name evidence="3" type="ORF">ALNC14_076360</name>
</gene>
<feature type="chain" id="PRO_5012338902" evidence="2">
    <location>
        <begin position="16"/>
        <end position="706"/>
    </location>
</feature>
<feature type="region of interest" description="Disordered" evidence="1">
    <location>
        <begin position="442"/>
        <end position="622"/>
    </location>
</feature>
<feature type="compositionally biased region" description="Polar residues" evidence="1">
    <location>
        <begin position="449"/>
        <end position="470"/>
    </location>
</feature>
<dbReference type="EMBL" id="FR824169">
    <property type="protein sequence ID" value="CCA21493.1"/>
    <property type="molecule type" value="Genomic_DNA"/>
</dbReference>
<feature type="region of interest" description="Disordered" evidence="1">
    <location>
        <begin position="159"/>
        <end position="208"/>
    </location>
</feature>
<reference evidence="3" key="2">
    <citation type="submission" date="2011-02" db="EMBL/GenBank/DDBJ databases">
        <authorList>
            <person name="MacLean D."/>
        </authorList>
    </citation>
    <scope>NUCLEOTIDE SEQUENCE</scope>
</reference>
<dbReference type="HOGENOM" id="CLU_391003_0_0_1"/>
<evidence type="ECO:0000313" key="3">
    <source>
        <dbReference type="EMBL" id="CCA21493.1"/>
    </source>
</evidence>
<keyword evidence="2" id="KW-0732">Signal</keyword>
<evidence type="ECO:0000256" key="2">
    <source>
        <dbReference type="SAM" id="SignalP"/>
    </source>
</evidence>
<accession>F0WJP3</accession>
<name>F0WJP3_9STRA</name>
<evidence type="ECO:0000256" key="1">
    <source>
        <dbReference type="SAM" id="MobiDB-lite"/>
    </source>
</evidence>
<proteinExistence type="predicted"/>
<feature type="compositionally biased region" description="Low complexity" evidence="1">
    <location>
        <begin position="685"/>
        <end position="699"/>
    </location>
</feature>
<feature type="compositionally biased region" description="Low complexity" evidence="1">
    <location>
        <begin position="529"/>
        <end position="548"/>
    </location>
</feature>
<feature type="compositionally biased region" description="Polar residues" evidence="1">
    <location>
        <begin position="483"/>
        <end position="503"/>
    </location>
</feature>
<protein>
    <submittedName>
        <fullName evidence="3">SSP5_?</fullName>
    </submittedName>
</protein>
<feature type="compositionally biased region" description="Basic and acidic residues" evidence="1">
    <location>
        <begin position="504"/>
        <end position="515"/>
    </location>
</feature>
<reference evidence="3" key="1">
    <citation type="journal article" date="2011" name="PLoS Biol.">
        <title>Gene gain and loss during evolution of obligate parasitism in the white rust pathogen of Arabidopsis thaliana.</title>
        <authorList>
            <person name="Kemen E."/>
            <person name="Gardiner A."/>
            <person name="Schultz-Larsen T."/>
            <person name="Kemen A.C."/>
            <person name="Balmuth A.L."/>
            <person name="Robert-Seilaniantz A."/>
            <person name="Bailey K."/>
            <person name="Holub E."/>
            <person name="Studholme D.J."/>
            <person name="Maclean D."/>
            <person name="Jones J.D."/>
        </authorList>
    </citation>
    <scope>NUCLEOTIDE SEQUENCE</scope>
</reference>
<feature type="compositionally biased region" description="Polar residues" evidence="1">
    <location>
        <begin position="646"/>
        <end position="667"/>
    </location>
</feature>
<organism evidence="3">
    <name type="scientific">Albugo laibachii Nc14</name>
    <dbReference type="NCBI Taxonomy" id="890382"/>
    <lineage>
        <taxon>Eukaryota</taxon>
        <taxon>Sar</taxon>
        <taxon>Stramenopiles</taxon>
        <taxon>Oomycota</taxon>
        <taxon>Peronosporomycetes</taxon>
        <taxon>Albuginales</taxon>
        <taxon>Albuginaceae</taxon>
        <taxon>Albugo</taxon>
    </lineage>
</organism>
<feature type="signal peptide" evidence="2">
    <location>
        <begin position="1"/>
        <end position="15"/>
    </location>
</feature>
<feature type="compositionally biased region" description="Acidic residues" evidence="1">
    <location>
        <begin position="636"/>
        <end position="645"/>
    </location>
</feature>
<feature type="compositionally biased region" description="Low complexity" evidence="1">
    <location>
        <begin position="608"/>
        <end position="622"/>
    </location>
</feature>
<feature type="region of interest" description="Disordered" evidence="1">
    <location>
        <begin position="636"/>
        <end position="672"/>
    </location>
</feature>